<organism evidence="10 11">
    <name type="scientific">Gluconacetobacter diazotrophicus</name>
    <name type="common">Acetobacter diazotrophicus</name>
    <dbReference type="NCBI Taxonomy" id="33996"/>
    <lineage>
        <taxon>Bacteria</taxon>
        <taxon>Pseudomonadati</taxon>
        <taxon>Pseudomonadota</taxon>
        <taxon>Alphaproteobacteria</taxon>
        <taxon>Acetobacterales</taxon>
        <taxon>Acetobacteraceae</taxon>
        <taxon>Gluconacetobacter</taxon>
    </lineage>
</organism>
<dbReference type="NCBIfam" id="NF010706">
    <property type="entry name" value="PRK14108.1"/>
    <property type="match status" value="1"/>
</dbReference>
<evidence type="ECO:0000256" key="7">
    <source>
        <dbReference type="SAM" id="MobiDB-lite"/>
    </source>
</evidence>
<evidence type="ECO:0000256" key="5">
    <source>
        <dbReference type="ARBA" id="ARBA00022842"/>
    </source>
</evidence>
<feature type="domain" description="Glutamate-ammonia ligase adenylyltransferase repeated" evidence="8">
    <location>
        <begin position="636"/>
        <end position="889"/>
    </location>
</feature>
<proteinExistence type="predicted"/>
<dbReference type="GO" id="GO:0000820">
    <property type="term" value="P:regulation of glutamine family amino acid metabolic process"/>
    <property type="evidence" value="ECO:0007669"/>
    <property type="project" value="TreeGrafter"/>
</dbReference>
<feature type="region of interest" description="Disordered" evidence="7">
    <location>
        <begin position="1"/>
        <end position="60"/>
    </location>
</feature>
<sequence length="1073" mass="117210">MDAEAGADRGQTGLDRASWGRPRCAARGIRPRPAAPAQGRTMPRPKPAGTSPAPADTHAGAHWTDRAWPAPADARGAGLLCEDMEAIWHDHALDPALLRAGSVTALLESLGGNSPYLAGLVRRDPEPFALLLAEGPDRAMAAVLAGLAALTPRDDRPRIAATLRAAKRHAALAIALADIGGMWTLEQVTLALSRLAEAALDAAVRHLLRSAHDTGQIVLRDPGHPTRGSGFVVLAMGKLGARELNYSSDIDLIVLYDPDCHPGREDLRRIFVRMTSDLVGLMEARDADGYVFRTDLRLRPDPSATPPAIPFPAGITYYESMGQTWERAAMTKARPVAGDIAAGRRFLTAIRPFVWRRHLDFAVIDDLHDMKARIDRHRNAGHVGLSRLTDLGVHDPRQARDWLMGHDLKLGQGGIREVEFVAQAGQLVWGGRKPELRDPTTLGALRRLVRAGVLPRAQGESLSRTYRMLRRAEHRLQMQADHQTHRLPATREAFDAFATFMEEESGRAMAAMMLPIMQESRRIFEGQFAEPSGAGASVDPQAEDLAEDLRRAGFAGTDIPDALALLQRWSGNRLRALRSDRAHTLLRRLLPAILARFGQRRDPLACLRGFDAILARQWAGVQFLSLLERNPALIDRIATILDGSPFLANHLAETPSALEGLLETGEEDEDAAAIPPARLVRQHVAEAQSTERVLPILRALVRSEEFRLSSARLEHRMDEDTASRARTALADAVIRGLLKTVTDEHHRRYGRVPGGAMAVMVLGKAGSREMMPGSDLDLMLVFDHPDDITDSVVSARPRGVPGDDDGPPPRAVPTGQYFVRLAHAFIGALTAPGPEGPLYEVDMRLRPSGSKGPVALSLGAFRRYHAESAWTWERMALTRARVVAGPPAMVKALRTAIDTALDGRRHTARARKATLEDTRAMRQRVARELPATGPWDIRRRPGGLMDVEFIAQALQLVAGTREARDPCTRLALGRLVKQGDLDPELGRMLVRADRSWRSVLSMLRILFGTRPPADPSATMTPAMRDILLHEIGADSIEDALARMDAQARAVRAAFVTLIGPVEADLQGPAKAAK</sequence>
<dbReference type="CDD" id="cd05401">
    <property type="entry name" value="NT_GlnE_GlnD_like"/>
    <property type="match status" value="2"/>
</dbReference>
<dbReference type="InterPro" id="IPR043519">
    <property type="entry name" value="NT_sf"/>
</dbReference>
<dbReference type="PANTHER" id="PTHR30621">
    <property type="entry name" value="GLUTAMINE SYNTHETASE ADENYLYLTRANSFERASE"/>
    <property type="match status" value="1"/>
</dbReference>
<accession>A0A7W4FES0</accession>
<dbReference type="PANTHER" id="PTHR30621:SF0">
    <property type="entry name" value="BIFUNCTIONAL GLUTAMINE SYNTHETASE ADENYLYLTRANSFERASE_ADENYLYL-REMOVING ENZYME"/>
    <property type="match status" value="1"/>
</dbReference>
<dbReference type="Gene3D" id="3.30.460.10">
    <property type="entry name" value="Beta Polymerase, domain 2"/>
    <property type="match status" value="2"/>
</dbReference>
<reference evidence="10 11" key="1">
    <citation type="submission" date="2020-04" db="EMBL/GenBank/DDBJ databases">
        <title>Description of novel Gluconacetobacter.</title>
        <authorList>
            <person name="Sombolestani A."/>
        </authorList>
    </citation>
    <scope>NUCLEOTIDE SEQUENCE [LARGE SCALE GENOMIC DNA]</scope>
    <source>
        <strain evidence="10 11">LMG 7603</strain>
    </source>
</reference>
<dbReference type="AlphaFoldDB" id="A0A7W4FES0"/>
<evidence type="ECO:0000313" key="11">
    <source>
        <dbReference type="Proteomes" id="UP000550787"/>
    </source>
</evidence>
<feature type="domain" description="PII-uridylyltransferase/Glutamine-synthetase adenylyltransferase" evidence="9">
    <location>
        <begin position="395"/>
        <end position="516"/>
    </location>
</feature>
<feature type="domain" description="PII-uridylyltransferase/Glutamine-synthetase adenylyltransferase" evidence="9">
    <location>
        <begin position="921"/>
        <end position="1006"/>
    </location>
</feature>
<evidence type="ECO:0000256" key="4">
    <source>
        <dbReference type="ARBA" id="ARBA00022840"/>
    </source>
</evidence>
<dbReference type="SUPFAM" id="SSF81593">
    <property type="entry name" value="Nucleotidyltransferase substrate binding subunit/domain"/>
    <property type="match status" value="2"/>
</dbReference>
<dbReference type="Pfam" id="PF08335">
    <property type="entry name" value="GlnD_UR_UTase"/>
    <property type="match status" value="2"/>
</dbReference>
<dbReference type="SUPFAM" id="SSF81301">
    <property type="entry name" value="Nucleotidyltransferase"/>
    <property type="match status" value="2"/>
</dbReference>
<dbReference type="GO" id="GO:0008882">
    <property type="term" value="F:[glutamate-ammonia-ligase] adenylyltransferase activity"/>
    <property type="evidence" value="ECO:0007669"/>
    <property type="project" value="InterPro"/>
</dbReference>
<name>A0A7W4FES0_GLUDI</name>
<dbReference type="NCBIfam" id="NF008292">
    <property type="entry name" value="PRK11072.1"/>
    <property type="match status" value="1"/>
</dbReference>
<comment type="caution">
    <text evidence="10">The sequence shown here is derived from an EMBL/GenBank/DDBJ whole genome shotgun (WGS) entry which is preliminary data.</text>
</comment>
<evidence type="ECO:0000256" key="1">
    <source>
        <dbReference type="ARBA" id="ARBA00022679"/>
    </source>
</evidence>
<feature type="domain" description="Glutamate-ammonia ligase adenylyltransferase repeated" evidence="8">
    <location>
        <begin position="107"/>
        <end position="347"/>
    </location>
</feature>
<keyword evidence="5" id="KW-0460">Magnesium</keyword>
<evidence type="ECO:0000256" key="6">
    <source>
        <dbReference type="ARBA" id="ARBA00023268"/>
    </source>
</evidence>
<dbReference type="InterPro" id="IPR023057">
    <property type="entry name" value="GlnE"/>
</dbReference>
<dbReference type="Gene3D" id="1.20.120.330">
    <property type="entry name" value="Nucleotidyltransferases domain 2"/>
    <property type="match status" value="2"/>
</dbReference>
<dbReference type="GO" id="GO:0005524">
    <property type="term" value="F:ATP binding"/>
    <property type="evidence" value="ECO:0007669"/>
    <property type="project" value="UniProtKB-KW"/>
</dbReference>
<keyword evidence="1 10" id="KW-0808">Transferase</keyword>
<keyword evidence="4" id="KW-0067">ATP-binding</keyword>
<dbReference type="Gene3D" id="1.20.120.1510">
    <property type="match status" value="1"/>
</dbReference>
<dbReference type="EC" id="2.7.7.89" evidence="10"/>
<gene>
    <name evidence="10" type="ORF">HLH33_08925</name>
</gene>
<dbReference type="InterPro" id="IPR005190">
    <property type="entry name" value="GlnE_rpt_dom"/>
</dbReference>
<evidence type="ECO:0000259" key="8">
    <source>
        <dbReference type="Pfam" id="PF03710"/>
    </source>
</evidence>
<keyword evidence="3" id="KW-0547">Nucleotide-binding</keyword>
<evidence type="ECO:0000256" key="2">
    <source>
        <dbReference type="ARBA" id="ARBA00022695"/>
    </source>
</evidence>
<protein>
    <submittedName>
        <fullName evidence="10">Bifunctional [glutamine synthetase] adenylyltransferase/[glutamine synthetase]-adenylyl-L-tyrosine phosphorylase</fullName>
        <ecNumber evidence="10">2.7.7.89</ecNumber>
    </submittedName>
</protein>
<dbReference type="EMBL" id="JABEQG010000013">
    <property type="protein sequence ID" value="MBB2156431.1"/>
    <property type="molecule type" value="Genomic_DNA"/>
</dbReference>
<dbReference type="Pfam" id="PF03710">
    <property type="entry name" value="GlnE"/>
    <property type="match status" value="2"/>
</dbReference>
<evidence type="ECO:0000256" key="3">
    <source>
        <dbReference type="ARBA" id="ARBA00022741"/>
    </source>
</evidence>
<keyword evidence="2 10" id="KW-0548">Nucleotidyltransferase</keyword>
<dbReference type="GO" id="GO:0047388">
    <property type="term" value="F:[glutamine synthetase]-adenylyl-L-tyrosine phosphorylase activity"/>
    <property type="evidence" value="ECO:0007669"/>
    <property type="project" value="UniProtKB-EC"/>
</dbReference>
<dbReference type="GO" id="GO:0005829">
    <property type="term" value="C:cytosol"/>
    <property type="evidence" value="ECO:0007669"/>
    <property type="project" value="TreeGrafter"/>
</dbReference>
<keyword evidence="6" id="KW-0511">Multifunctional enzyme</keyword>
<evidence type="ECO:0000259" key="9">
    <source>
        <dbReference type="Pfam" id="PF08335"/>
    </source>
</evidence>
<dbReference type="InterPro" id="IPR013546">
    <property type="entry name" value="PII_UdlTrfase/GS_AdlTrfase"/>
</dbReference>
<dbReference type="Proteomes" id="UP000550787">
    <property type="component" value="Unassembled WGS sequence"/>
</dbReference>
<feature type="compositionally biased region" description="Low complexity" evidence="7">
    <location>
        <begin position="20"/>
        <end position="40"/>
    </location>
</feature>
<evidence type="ECO:0000313" key="10">
    <source>
        <dbReference type="EMBL" id="MBB2156431.1"/>
    </source>
</evidence>